<evidence type="ECO:0000259" key="1">
    <source>
        <dbReference type="Pfam" id="PF04773"/>
    </source>
</evidence>
<accession>F8N7F9</accession>
<gene>
    <name evidence="3" type="ORF">Premu_0933</name>
</gene>
<proteinExistence type="predicted"/>
<dbReference type="HOGENOM" id="CLU_050192_2_3_10"/>
<dbReference type="PANTHER" id="PTHR30273">
    <property type="entry name" value="PERIPLASMIC SIGNAL SENSOR AND SIGMA FACTOR ACTIVATOR FECR-RELATED"/>
    <property type="match status" value="1"/>
</dbReference>
<dbReference type="PANTHER" id="PTHR30273:SF2">
    <property type="entry name" value="PROTEIN FECR"/>
    <property type="match status" value="1"/>
</dbReference>
<dbReference type="EMBL" id="GL945017">
    <property type="protein sequence ID" value="EGN56386.1"/>
    <property type="molecule type" value="Genomic_DNA"/>
</dbReference>
<dbReference type="Gene3D" id="3.55.50.30">
    <property type="match status" value="1"/>
</dbReference>
<evidence type="ECO:0000259" key="2">
    <source>
        <dbReference type="Pfam" id="PF16344"/>
    </source>
</evidence>
<evidence type="ECO:0000313" key="3">
    <source>
        <dbReference type="EMBL" id="EGN56386.1"/>
    </source>
</evidence>
<reference evidence="4" key="1">
    <citation type="journal article" date="2011" name="Stand. Genomic Sci.">
        <title>Non-contiguous finished genome sequence of the opportunistic oral pathogen Prevotella multisaccharivorax type strain (PPPA20).</title>
        <authorList>
            <person name="Pati A."/>
            <person name="Gronow S."/>
            <person name="Lu M."/>
            <person name="Lapidus A."/>
            <person name="Nolan M."/>
            <person name="Lucas S."/>
            <person name="Hammon N."/>
            <person name="Deshpande S."/>
            <person name="Cheng J.F."/>
            <person name="Tapia R."/>
            <person name="Han C."/>
            <person name="Goodwin L."/>
            <person name="Pitluck S."/>
            <person name="Liolios K."/>
            <person name="Pagani I."/>
            <person name="Mavromatis K."/>
            <person name="Mikhailova N."/>
            <person name="Huntemann M."/>
            <person name="Chen A."/>
            <person name="Palaniappan K."/>
            <person name="Land M."/>
            <person name="Hauser L."/>
            <person name="Detter J.C."/>
            <person name="Brambilla E.M."/>
            <person name="Rohde M."/>
            <person name="Goker M."/>
            <person name="Woyke T."/>
            <person name="Bristow J."/>
            <person name="Eisen J.A."/>
            <person name="Markowitz V."/>
            <person name="Hugenholtz P."/>
            <person name="Kyrpides N.C."/>
            <person name="Klenk H.P."/>
            <person name="Ivanova N."/>
        </authorList>
    </citation>
    <scope>NUCLEOTIDE SEQUENCE [LARGE SCALE GENOMIC DNA]</scope>
    <source>
        <strain evidence="4">DSM 17128</strain>
    </source>
</reference>
<dbReference type="RefSeq" id="WP_007573475.1">
    <property type="nucleotide sequence ID" value="NZ_BPTS01000001.1"/>
</dbReference>
<dbReference type="Pfam" id="PF04773">
    <property type="entry name" value="FecR"/>
    <property type="match status" value="1"/>
</dbReference>
<evidence type="ECO:0000313" key="4">
    <source>
        <dbReference type="Proteomes" id="UP000002772"/>
    </source>
</evidence>
<dbReference type="InterPro" id="IPR006860">
    <property type="entry name" value="FecR"/>
</dbReference>
<dbReference type="Pfam" id="PF16344">
    <property type="entry name" value="FecR_C"/>
    <property type="match status" value="1"/>
</dbReference>
<dbReference type="AlphaFoldDB" id="F8N7F9"/>
<feature type="domain" description="FecR protein" evidence="1">
    <location>
        <begin position="146"/>
        <end position="239"/>
    </location>
</feature>
<dbReference type="Gene3D" id="2.60.120.1440">
    <property type="match status" value="1"/>
</dbReference>
<dbReference type="PIRSF" id="PIRSF018266">
    <property type="entry name" value="FecR"/>
    <property type="match status" value="1"/>
</dbReference>
<organism evidence="3 4">
    <name type="scientific">Hallella multisaccharivorax DSM 17128</name>
    <dbReference type="NCBI Taxonomy" id="688246"/>
    <lineage>
        <taxon>Bacteria</taxon>
        <taxon>Pseudomonadati</taxon>
        <taxon>Bacteroidota</taxon>
        <taxon>Bacteroidia</taxon>
        <taxon>Bacteroidales</taxon>
        <taxon>Prevotellaceae</taxon>
        <taxon>Hallella</taxon>
    </lineage>
</organism>
<dbReference type="STRING" id="688246.Premu_0933"/>
<dbReference type="InterPro" id="IPR032508">
    <property type="entry name" value="FecR_C"/>
</dbReference>
<keyword evidence="4" id="KW-1185">Reference proteome</keyword>
<dbReference type="InterPro" id="IPR012373">
    <property type="entry name" value="Ferrdict_sens_TM"/>
</dbReference>
<dbReference type="OrthoDB" id="676789at2"/>
<dbReference type="Proteomes" id="UP000002772">
    <property type="component" value="Unassembled WGS sequence"/>
</dbReference>
<protein>
    <submittedName>
        <fullName evidence="3">Anti-FecI sigma factor, FecR</fullName>
    </submittedName>
</protein>
<dbReference type="eggNOG" id="COG3712">
    <property type="taxonomic scope" value="Bacteria"/>
</dbReference>
<feature type="domain" description="Protein FecR C-terminal" evidence="2">
    <location>
        <begin position="286"/>
        <end position="355"/>
    </location>
</feature>
<dbReference type="GO" id="GO:0016989">
    <property type="term" value="F:sigma factor antagonist activity"/>
    <property type="evidence" value="ECO:0007669"/>
    <property type="project" value="TreeGrafter"/>
</dbReference>
<name>F8N7F9_9BACT</name>
<sequence>MEETTKHIIADLIFRSLTGEATPHDDDGLKRWLSASSENERHFRQLKDLWTSSEAVGSLTRYDAEKAFEKFSTHVMADGGFSQAGSVRSRDSDIAEPLAPRKKSWLHAPVWIRWAAVILVVAGCCWQFYKHGQLGVEQQLSQVCVEAPVGSQAIATLPDGTRITLNAGSRITYSQGFGIKDRDVALTGEGFFEVAHQGEKPFTVTTADISVRDIGTKFCLADYPDDNEATVVLTDGTVELKNKFCSHSDPVVMKNGQRAVLSKRDGRLLVTDDADESDMAWMTHQLILDGKSIYDIARELGHGYNVKVTVADDRLSMYHFFGCFDTSTQSLQEILTALRGTGKLSYRINGRNVTLY</sequence>